<dbReference type="Proteomes" id="UP001249851">
    <property type="component" value="Unassembled WGS sequence"/>
</dbReference>
<dbReference type="Gene3D" id="1.10.437.10">
    <property type="entry name" value="Blc2-like"/>
    <property type="match status" value="1"/>
</dbReference>
<dbReference type="InterPro" id="IPR036834">
    <property type="entry name" value="Bcl-2-like_sf"/>
</dbReference>
<dbReference type="PANTHER" id="PTHR11256:SF50">
    <property type="entry name" value="APOPTOSIS REGULATOR CED-9"/>
    <property type="match status" value="1"/>
</dbReference>
<comment type="similarity">
    <text evidence="1">Belongs to the Bcl-2 family.</text>
</comment>
<dbReference type="PROSITE" id="PS50062">
    <property type="entry name" value="BCL2_FAMILY"/>
    <property type="match status" value="1"/>
</dbReference>
<dbReference type="GO" id="GO:0097192">
    <property type="term" value="P:extrinsic apoptotic signaling pathway in absence of ligand"/>
    <property type="evidence" value="ECO:0007669"/>
    <property type="project" value="TreeGrafter"/>
</dbReference>
<keyword evidence="2" id="KW-0053">Apoptosis</keyword>
<gene>
    <name evidence="5" type="ORF">P5673_002207</name>
</gene>
<evidence type="ECO:0000313" key="6">
    <source>
        <dbReference type="Proteomes" id="UP001249851"/>
    </source>
</evidence>
<evidence type="ECO:0000256" key="1">
    <source>
        <dbReference type="ARBA" id="ARBA00009458"/>
    </source>
</evidence>
<accession>A0AAD9R501</accession>
<dbReference type="PROSITE" id="PS01258">
    <property type="entry name" value="BH2"/>
    <property type="match status" value="1"/>
</dbReference>
<reference evidence="5" key="2">
    <citation type="journal article" date="2023" name="Science">
        <title>Genomic signatures of disease resistance in endangered staghorn corals.</title>
        <authorList>
            <person name="Vollmer S.V."/>
            <person name="Selwyn J.D."/>
            <person name="Despard B.A."/>
            <person name="Roesel C.L."/>
        </authorList>
    </citation>
    <scope>NUCLEOTIDE SEQUENCE</scope>
    <source>
        <strain evidence="5">K2</strain>
    </source>
</reference>
<comment type="caution">
    <text evidence="5">The sequence shown here is derived from an EMBL/GenBank/DDBJ whole genome shotgun (WGS) entry which is preliminary data.</text>
</comment>
<keyword evidence="3" id="KW-0812">Transmembrane</keyword>
<dbReference type="FunFam" id="1.10.437.10:FF:000035">
    <property type="entry name" value="Predicted protein"/>
    <property type="match status" value="1"/>
</dbReference>
<dbReference type="SMART" id="SM00337">
    <property type="entry name" value="BCL"/>
    <property type="match status" value="1"/>
</dbReference>
<dbReference type="EMBL" id="JARQWQ010000003">
    <property type="protein sequence ID" value="KAK2573159.1"/>
    <property type="molecule type" value="Genomic_DNA"/>
</dbReference>
<organism evidence="5 6">
    <name type="scientific">Acropora cervicornis</name>
    <name type="common">Staghorn coral</name>
    <dbReference type="NCBI Taxonomy" id="6130"/>
    <lineage>
        <taxon>Eukaryota</taxon>
        <taxon>Metazoa</taxon>
        <taxon>Cnidaria</taxon>
        <taxon>Anthozoa</taxon>
        <taxon>Hexacorallia</taxon>
        <taxon>Scleractinia</taxon>
        <taxon>Astrocoeniina</taxon>
        <taxon>Acroporidae</taxon>
        <taxon>Acropora</taxon>
    </lineage>
</organism>
<feature type="domain" description="Bcl-2 Bcl-2 homology region 1-3" evidence="4">
    <location>
        <begin position="46"/>
        <end position="145"/>
    </location>
</feature>
<protein>
    <submittedName>
        <fullName evidence="5">Bcl-2-like protein 2</fullName>
    </submittedName>
</protein>
<proteinExistence type="inferred from homology"/>
<sequence>MVHNDDRLRSFNTIVKDYVGYKLRQKNIFLDGYNVNESPSAAACHLRRVADELIEENRQLFDSMCDQLHLTHASTYATFVGIADEIFQTGKNWGRIVAFLAFGATLAVYCVQKEDLAELLDNIIEWLSLYMEQNLGQWINENGGWEGFIQFFKKEDGSPGNGRNGGWRIAAVAGLGIGALLMLACR</sequence>
<dbReference type="GO" id="GO:0005741">
    <property type="term" value="C:mitochondrial outer membrane"/>
    <property type="evidence" value="ECO:0007669"/>
    <property type="project" value="TreeGrafter"/>
</dbReference>
<dbReference type="CDD" id="cd06845">
    <property type="entry name" value="Bcl-2_like"/>
    <property type="match status" value="1"/>
</dbReference>
<dbReference type="AlphaFoldDB" id="A0AAD9R501"/>
<dbReference type="GO" id="GO:0001836">
    <property type="term" value="P:release of cytochrome c from mitochondria"/>
    <property type="evidence" value="ECO:0007669"/>
    <property type="project" value="TreeGrafter"/>
</dbReference>
<keyword evidence="3" id="KW-0472">Membrane</keyword>
<name>A0AAD9R501_ACRCE</name>
<dbReference type="PANTHER" id="PTHR11256">
    <property type="entry name" value="BCL-2 RELATED"/>
    <property type="match status" value="1"/>
</dbReference>
<dbReference type="InterPro" id="IPR020726">
    <property type="entry name" value="Bcl2_BH2_motif_CS"/>
</dbReference>
<dbReference type="InterPro" id="IPR026298">
    <property type="entry name" value="Bcl-2_fam"/>
</dbReference>
<reference evidence="5" key="1">
    <citation type="journal article" date="2023" name="G3 (Bethesda)">
        <title>Whole genome assembly and annotation of the endangered Caribbean coral Acropora cervicornis.</title>
        <authorList>
            <person name="Selwyn J.D."/>
            <person name="Vollmer S.V."/>
        </authorList>
    </citation>
    <scope>NUCLEOTIDE SEQUENCE</scope>
    <source>
        <strain evidence="5">K2</strain>
    </source>
</reference>
<dbReference type="SUPFAM" id="SSF56854">
    <property type="entry name" value="Bcl-2 inhibitors of programmed cell death"/>
    <property type="match status" value="1"/>
</dbReference>
<dbReference type="InterPro" id="IPR046371">
    <property type="entry name" value="Bcl-2_BH1-3"/>
</dbReference>
<dbReference type="InterPro" id="IPR002475">
    <property type="entry name" value="Bcl2-like"/>
</dbReference>
<keyword evidence="6" id="KW-1185">Reference proteome</keyword>
<dbReference type="GO" id="GO:0051400">
    <property type="term" value="F:BH domain binding"/>
    <property type="evidence" value="ECO:0007669"/>
    <property type="project" value="TreeGrafter"/>
</dbReference>
<evidence type="ECO:0000313" key="5">
    <source>
        <dbReference type="EMBL" id="KAK2573159.1"/>
    </source>
</evidence>
<evidence type="ECO:0000256" key="2">
    <source>
        <dbReference type="ARBA" id="ARBA00022703"/>
    </source>
</evidence>
<keyword evidence="3" id="KW-1133">Transmembrane helix</keyword>
<dbReference type="Pfam" id="PF00452">
    <property type="entry name" value="Bcl-2"/>
    <property type="match status" value="1"/>
</dbReference>
<evidence type="ECO:0000259" key="4">
    <source>
        <dbReference type="SMART" id="SM00337"/>
    </source>
</evidence>
<dbReference type="GO" id="GO:0042981">
    <property type="term" value="P:regulation of apoptotic process"/>
    <property type="evidence" value="ECO:0007669"/>
    <property type="project" value="InterPro"/>
</dbReference>
<evidence type="ECO:0000256" key="3">
    <source>
        <dbReference type="SAM" id="Phobius"/>
    </source>
</evidence>
<feature type="transmembrane region" description="Helical" evidence="3">
    <location>
        <begin position="93"/>
        <end position="111"/>
    </location>
</feature>
<feature type="transmembrane region" description="Helical" evidence="3">
    <location>
        <begin position="165"/>
        <end position="185"/>
    </location>
</feature>
<dbReference type="PRINTS" id="PR01862">
    <property type="entry name" value="BCL2FAMILY"/>
</dbReference>
<dbReference type="GO" id="GO:0008630">
    <property type="term" value="P:intrinsic apoptotic signaling pathway in response to DNA damage"/>
    <property type="evidence" value="ECO:0007669"/>
    <property type="project" value="TreeGrafter"/>
</dbReference>